<keyword evidence="7" id="KW-0995">Kinetochore</keyword>
<evidence type="ECO:0000313" key="16">
    <source>
        <dbReference type="EMBL" id="KAB8342835.1"/>
    </source>
</evidence>
<comment type="subcellular location">
    <subcellularLocation>
        <location evidence="2">Chromosome</location>
        <location evidence="2">Centromere</location>
        <location evidence="2">Kinetochore</location>
    </subcellularLocation>
    <subcellularLocation>
        <location evidence="1">Nucleus</location>
    </subcellularLocation>
</comment>
<evidence type="ECO:0000256" key="4">
    <source>
        <dbReference type="ARBA" id="ARBA00022454"/>
    </source>
</evidence>
<organism evidence="16 17">
    <name type="scientific">Carpinus fangiana</name>
    <dbReference type="NCBI Taxonomy" id="176857"/>
    <lineage>
        <taxon>Eukaryota</taxon>
        <taxon>Viridiplantae</taxon>
        <taxon>Streptophyta</taxon>
        <taxon>Embryophyta</taxon>
        <taxon>Tracheophyta</taxon>
        <taxon>Spermatophyta</taxon>
        <taxon>Magnoliopsida</taxon>
        <taxon>eudicotyledons</taxon>
        <taxon>Gunneridae</taxon>
        <taxon>Pentapetalae</taxon>
        <taxon>rosids</taxon>
        <taxon>fabids</taxon>
        <taxon>Fagales</taxon>
        <taxon>Betulaceae</taxon>
        <taxon>Carpinus</taxon>
    </lineage>
</organism>
<dbReference type="PANTHER" id="PTHR21650">
    <property type="entry name" value="MEMBRALIN/KINETOCHORE PROTEIN NUF2"/>
    <property type="match status" value="1"/>
</dbReference>
<evidence type="ECO:0000256" key="11">
    <source>
        <dbReference type="ARBA" id="ARBA00023328"/>
    </source>
</evidence>
<name>A0A5N6KSS4_9ROSI</name>
<protein>
    <submittedName>
        <fullName evidence="16">Uncharacterized protein</fullName>
    </submittedName>
</protein>
<dbReference type="Pfam" id="PF03800">
    <property type="entry name" value="Nuf2"/>
    <property type="match status" value="1"/>
</dbReference>
<dbReference type="GO" id="GO:0007052">
    <property type="term" value="P:mitotic spindle organization"/>
    <property type="evidence" value="ECO:0007669"/>
    <property type="project" value="TreeGrafter"/>
</dbReference>
<evidence type="ECO:0000256" key="10">
    <source>
        <dbReference type="ARBA" id="ARBA00023306"/>
    </source>
</evidence>
<dbReference type="PANTHER" id="PTHR21650:SF2">
    <property type="entry name" value="KINETOCHORE PROTEIN NUF2"/>
    <property type="match status" value="1"/>
</dbReference>
<keyword evidence="8 12" id="KW-0175">Coiled coil</keyword>
<dbReference type="GO" id="GO:0005634">
    <property type="term" value="C:nucleus"/>
    <property type="evidence" value="ECO:0007669"/>
    <property type="project" value="UniProtKB-SubCell"/>
</dbReference>
<feature type="coiled-coil region" evidence="12">
    <location>
        <begin position="90"/>
        <end position="219"/>
    </location>
</feature>
<dbReference type="InterPro" id="IPR038275">
    <property type="entry name" value="Nuf2_N_sf"/>
</dbReference>
<proteinExistence type="inferred from homology"/>
<dbReference type="OrthoDB" id="8194677at2759"/>
<evidence type="ECO:0000256" key="7">
    <source>
        <dbReference type="ARBA" id="ARBA00022838"/>
    </source>
</evidence>
<comment type="similarity">
    <text evidence="3">Belongs to the NUF2 family.</text>
</comment>
<evidence type="ECO:0000256" key="6">
    <source>
        <dbReference type="ARBA" id="ARBA00022776"/>
    </source>
</evidence>
<evidence type="ECO:0000256" key="5">
    <source>
        <dbReference type="ARBA" id="ARBA00022618"/>
    </source>
</evidence>
<evidence type="ECO:0000313" key="17">
    <source>
        <dbReference type="Proteomes" id="UP000327013"/>
    </source>
</evidence>
<gene>
    <name evidence="16" type="ORF">FH972_022433</name>
</gene>
<feature type="domain" description="Kinetochore protein Nuf2 N-terminal" evidence="14">
    <location>
        <begin position="11"/>
        <end position="84"/>
    </location>
</feature>
<keyword evidence="5" id="KW-0132">Cell division</keyword>
<keyword evidence="10" id="KW-0131">Cell cycle</keyword>
<dbReference type="GO" id="GO:0044877">
    <property type="term" value="F:protein-containing complex binding"/>
    <property type="evidence" value="ECO:0007669"/>
    <property type="project" value="TreeGrafter"/>
</dbReference>
<dbReference type="EMBL" id="VIBQ01000012">
    <property type="protein sequence ID" value="KAB8342835.1"/>
    <property type="molecule type" value="Genomic_DNA"/>
</dbReference>
<dbReference type="AlphaFoldDB" id="A0A5N6KSS4"/>
<dbReference type="Proteomes" id="UP000327013">
    <property type="component" value="Unassembled WGS sequence"/>
</dbReference>
<keyword evidence="6" id="KW-0498">Mitosis</keyword>
<feature type="compositionally biased region" description="Basic and acidic residues" evidence="13">
    <location>
        <begin position="256"/>
        <end position="274"/>
    </location>
</feature>
<evidence type="ECO:0000256" key="12">
    <source>
        <dbReference type="SAM" id="Coils"/>
    </source>
</evidence>
<feature type="domain" description="Nuf2 DHR10-like" evidence="15">
    <location>
        <begin position="196"/>
        <end position="311"/>
    </location>
</feature>
<dbReference type="InterPro" id="IPR041112">
    <property type="entry name" value="Nuf2_DHR10-like"/>
</dbReference>
<dbReference type="GO" id="GO:0051315">
    <property type="term" value="P:attachment of mitotic spindle microtubules to kinetochore"/>
    <property type="evidence" value="ECO:0007669"/>
    <property type="project" value="TreeGrafter"/>
</dbReference>
<keyword evidence="4" id="KW-0158">Chromosome</keyword>
<evidence type="ECO:0000259" key="15">
    <source>
        <dbReference type="Pfam" id="PF18595"/>
    </source>
</evidence>
<dbReference type="Pfam" id="PF18595">
    <property type="entry name" value="Nuf2_DHR10-like"/>
    <property type="match status" value="1"/>
</dbReference>
<evidence type="ECO:0000256" key="9">
    <source>
        <dbReference type="ARBA" id="ARBA00023242"/>
    </source>
</evidence>
<keyword evidence="17" id="KW-1185">Reference proteome</keyword>
<evidence type="ECO:0000259" key="14">
    <source>
        <dbReference type="Pfam" id="PF03800"/>
    </source>
</evidence>
<dbReference type="GO" id="GO:0031262">
    <property type="term" value="C:Ndc80 complex"/>
    <property type="evidence" value="ECO:0007669"/>
    <property type="project" value="InterPro"/>
</dbReference>
<sequence length="379" mass="44296">MKAANDDMSGPYADIFSADTRDLMGFFVTLRKLLGACGIHDFSLQDLYKPTHPRLVKHFSHIINFVRFRESQTNLIDEHYKKSEGTKERIESLYAENQDKEDMLSNLEHNRQAAEAAIKSKTGRSNELKERLLELKRDQERVAIKVERMKEEQARLKALLEDRTEQTMNVRQDADKLRPYTTQSPAMLENSLRDMSSNVNNDKAQIEALDRRARALQTSCDAFNTVTADIKTCFNLLNELGRDLAAEESTASSATRNRDALSERSNNVRDVERHERMLQKQLENVQRRTEKLRVTAEERRDAEGRKMEELKKVNESIRKERGDRGREMERRRVRIEQTEKKMADLKENIENEIQAAREEYVKMDSHIRLYVKEMEQSIS</sequence>
<evidence type="ECO:0000256" key="13">
    <source>
        <dbReference type="SAM" id="MobiDB-lite"/>
    </source>
</evidence>
<keyword evidence="11" id="KW-0137">Centromere</keyword>
<dbReference type="Gene3D" id="1.10.418.60">
    <property type="entry name" value="Ncd80 complex, Nuf2 subunit"/>
    <property type="match status" value="1"/>
</dbReference>
<dbReference type="GO" id="GO:0051383">
    <property type="term" value="P:kinetochore organization"/>
    <property type="evidence" value="ECO:0007669"/>
    <property type="project" value="TreeGrafter"/>
</dbReference>
<comment type="caution">
    <text evidence="16">The sequence shown here is derived from an EMBL/GenBank/DDBJ whole genome shotgun (WGS) entry which is preliminary data.</text>
</comment>
<feature type="region of interest" description="Disordered" evidence="13">
    <location>
        <begin position="247"/>
        <end position="274"/>
    </location>
</feature>
<evidence type="ECO:0000256" key="2">
    <source>
        <dbReference type="ARBA" id="ARBA00004629"/>
    </source>
</evidence>
<dbReference type="GO" id="GO:0051301">
    <property type="term" value="P:cell division"/>
    <property type="evidence" value="ECO:0007669"/>
    <property type="project" value="UniProtKB-KW"/>
</dbReference>
<evidence type="ECO:0000256" key="8">
    <source>
        <dbReference type="ARBA" id="ARBA00023054"/>
    </source>
</evidence>
<dbReference type="InterPro" id="IPR005549">
    <property type="entry name" value="Kinetochore_Nuf2_N"/>
</dbReference>
<evidence type="ECO:0000256" key="1">
    <source>
        <dbReference type="ARBA" id="ARBA00004123"/>
    </source>
</evidence>
<accession>A0A5N6KSS4</accession>
<keyword evidence="9" id="KW-0539">Nucleus</keyword>
<evidence type="ECO:0000256" key="3">
    <source>
        <dbReference type="ARBA" id="ARBA00005498"/>
    </source>
</evidence>
<reference evidence="16 17" key="1">
    <citation type="submission" date="2019-06" db="EMBL/GenBank/DDBJ databases">
        <title>A chromosomal-level reference genome of Carpinus fangiana (Coryloideae, Betulaceae).</title>
        <authorList>
            <person name="Yang X."/>
            <person name="Wang Z."/>
            <person name="Zhang L."/>
            <person name="Hao G."/>
            <person name="Liu J."/>
            <person name="Yang Y."/>
        </authorList>
    </citation>
    <scope>NUCLEOTIDE SEQUENCE [LARGE SCALE GENOMIC DNA]</scope>
    <source>
        <strain evidence="16">Cfa_2016G</strain>
        <tissue evidence="16">Leaf</tissue>
    </source>
</reference>
<dbReference type="GO" id="GO:0045132">
    <property type="term" value="P:meiotic chromosome segregation"/>
    <property type="evidence" value="ECO:0007669"/>
    <property type="project" value="TreeGrafter"/>
</dbReference>